<dbReference type="InterPro" id="IPR009839">
    <property type="entry name" value="SseB_N"/>
</dbReference>
<evidence type="ECO:0000256" key="1">
    <source>
        <dbReference type="SAM" id="MobiDB-lite"/>
    </source>
</evidence>
<evidence type="ECO:0000313" key="4">
    <source>
        <dbReference type="Proteomes" id="UP001589693"/>
    </source>
</evidence>
<dbReference type="RefSeq" id="WP_377860324.1">
    <property type="nucleotide sequence ID" value="NZ_JBHLZU010000027.1"/>
</dbReference>
<sequence>MESGWAPANQVEQNMAAALEEGDGKRYANTVMSAPLFLPVLPERGSERWRELNTQLPLDQPHVLVFTSTEAMELLLGSYTRGHIQTDYPSLAKRWPSPDFHLALNPGLPIGSVMPFGALEQLRTGQESLVSAEAVAESVQEEIRKQVRVACLTGLGLAATAAPRPGPPANELEVNLAAAMADADGEAFLTSVLEAELVVPTSAPVADPEAIHEPGFPWLELGPAIPAFTSQEMLDRTVADAPEHLVTVPFLALLANWPDPDHALCLNPGADTELILTGETLFTMLIEMADDLPQQDGTPDLPPVHGAPMDDHTPPPVDDHITITPPFD</sequence>
<accession>A0ABV6A5T8</accession>
<proteinExistence type="predicted"/>
<reference evidence="3 4" key="1">
    <citation type="submission" date="2024-09" db="EMBL/GenBank/DDBJ databases">
        <authorList>
            <person name="Sun Q."/>
            <person name="Mori K."/>
        </authorList>
    </citation>
    <scope>NUCLEOTIDE SEQUENCE [LARGE SCALE GENOMIC DNA]</scope>
    <source>
        <strain evidence="3 4">TBRC 7907</strain>
    </source>
</reference>
<keyword evidence="4" id="KW-1185">Reference proteome</keyword>
<feature type="domain" description="SseB protein N-terminal" evidence="2">
    <location>
        <begin position="176"/>
        <end position="281"/>
    </location>
</feature>
<dbReference type="Pfam" id="PF07179">
    <property type="entry name" value="SseB"/>
    <property type="match status" value="1"/>
</dbReference>
<evidence type="ECO:0000259" key="2">
    <source>
        <dbReference type="Pfam" id="PF07179"/>
    </source>
</evidence>
<dbReference type="Proteomes" id="UP001589693">
    <property type="component" value="Unassembled WGS sequence"/>
</dbReference>
<name>A0ABV6A5T8_9PSEU</name>
<dbReference type="EMBL" id="JBHLZU010000027">
    <property type="protein sequence ID" value="MFB9908532.1"/>
    <property type="molecule type" value="Genomic_DNA"/>
</dbReference>
<feature type="compositionally biased region" description="Basic and acidic residues" evidence="1">
    <location>
        <begin position="308"/>
        <end position="321"/>
    </location>
</feature>
<comment type="caution">
    <text evidence="3">The sequence shown here is derived from an EMBL/GenBank/DDBJ whole genome shotgun (WGS) entry which is preliminary data.</text>
</comment>
<organism evidence="3 4">
    <name type="scientific">Allokutzneria oryzae</name>
    <dbReference type="NCBI Taxonomy" id="1378989"/>
    <lineage>
        <taxon>Bacteria</taxon>
        <taxon>Bacillati</taxon>
        <taxon>Actinomycetota</taxon>
        <taxon>Actinomycetes</taxon>
        <taxon>Pseudonocardiales</taxon>
        <taxon>Pseudonocardiaceae</taxon>
        <taxon>Allokutzneria</taxon>
    </lineage>
</organism>
<protein>
    <submittedName>
        <fullName evidence="3">SseB family protein</fullName>
    </submittedName>
</protein>
<gene>
    <name evidence="3" type="ORF">ACFFQA_31740</name>
</gene>
<evidence type="ECO:0000313" key="3">
    <source>
        <dbReference type="EMBL" id="MFB9908532.1"/>
    </source>
</evidence>
<feature type="region of interest" description="Disordered" evidence="1">
    <location>
        <begin position="292"/>
        <end position="328"/>
    </location>
</feature>